<dbReference type="Gramene" id="TuG1812G0600000196.01.T01">
    <property type="protein sequence ID" value="TuG1812G0600000196.01.T01.cds354938"/>
    <property type="gene ID" value="TuG1812G0600000196.01"/>
</dbReference>
<keyword evidence="3" id="KW-1185">Reference proteome</keyword>
<sequence length="193" mass="21589">MMKAYDDRVEWHYLEAIMTKLGFSRSFVSLIMKCVTSVRFTIRVNGELLPYFVPSCGLRQGDPVSPFLFLLCAEGLTSLLNSYGYPCIDRGIRVSVRAPWVSHLLFADDSLIFISATEESVIRVNEILVIYAASSGQSVNRDKSAVFFSPNTPVDRRHDLKLLLGIQVEAFSDRYLGLPTAVGRISSGTFDHI</sequence>
<feature type="domain" description="Reverse transcriptase" evidence="1">
    <location>
        <begin position="1"/>
        <end position="168"/>
    </location>
</feature>
<proteinExistence type="predicted"/>
<reference evidence="3" key="1">
    <citation type="journal article" date="2013" name="Nature">
        <title>Draft genome of the wheat A-genome progenitor Triticum urartu.</title>
        <authorList>
            <person name="Ling H.Q."/>
            <person name="Zhao S."/>
            <person name="Liu D."/>
            <person name="Wang J."/>
            <person name="Sun H."/>
            <person name="Zhang C."/>
            <person name="Fan H."/>
            <person name="Li D."/>
            <person name="Dong L."/>
            <person name="Tao Y."/>
            <person name="Gao C."/>
            <person name="Wu H."/>
            <person name="Li Y."/>
            <person name="Cui Y."/>
            <person name="Guo X."/>
            <person name="Zheng S."/>
            <person name="Wang B."/>
            <person name="Yu K."/>
            <person name="Liang Q."/>
            <person name="Yang W."/>
            <person name="Lou X."/>
            <person name="Chen J."/>
            <person name="Feng M."/>
            <person name="Jian J."/>
            <person name="Zhang X."/>
            <person name="Luo G."/>
            <person name="Jiang Y."/>
            <person name="Liu J."/>
            <person name="Wang Z."/>
            <person name="Sha Y."/>
            <person name="Zhang B."/>
            <person name="Wu H."/>
            <person name="Tang D."/>
            <person name="Shen Q."/>
            <person name="Xue P."/>
            <person name="Zou S."/>
            <person name="Wang X."/>
            <person name="Liu X."/>
            <person name="Wang F."/>
            <person name="Yang Y."/>
            <person name="An X."/>
            <person name="Dong Z."/>
            <person name="Zhang K."/>
            <person name="Zhang X."/>
            <person name="Luo M.C."/>
            <person name="Dvorak J."/>
            <person name="Tong Y."/>
            <person name="Wang J."/>
            <person name="Yang H."/>
            <person name="Li Z."/>
            <person name="Wang D."/>
            <person name="Zhang A."/>
            <person name="Wang J."/>
        </authorList>
    </citation>
    <scope>NUCLEOTIDE SEQUENCE</scope>
    <source>
        <strain evidence="3">cv. G1812</strain>
    </source>
</reference>
<dbReference type="AlphaFoldDB" id="A0A8R7QPB8"/>
<evidence type="ECO:0000259" key="1">
    <source>
        <dbReference type="PROSITE" id="PS50878"/>
    </source>
</evidence>
<dbReference type="PROSITE" id="PS50878">
    <property type="entry name" value="RT_POL"/>
    <property type="match status" value="1"/>
</dbReference>
<evidence type="ECO:0000313" key="2">
    <source>
        <dbReference type="EnsemblPlants" id="TuG1812G0600000196.01.T01.cds354938"/>
    </source>
</evidence>
<protein>
    <recommendedName>
        <fullName evidence="1">Reverse transcriptase domain-containing protein</fullName>
    </recommendedName>
</protein>
<accession>A0A8R7QPB8</accession>
<organism evidence="2 3">
    <name type="scientific">Triticum urartu</name>
    <name type="common">Red wild einkorn</name>
    <name type="synonym">Crithodium urartu</name>
    <dbReference type="NCBI Taxonomy" id="4572"/>
    <lineage>
        <taxon>Eukaryota</taxon>
        <taxon>Viridiplantae</taxon>
        <taxon>Streptophyta</taxon>
        <taxon>Embryophyta</taxon>
        <taxon>Tracheophyta</taxon>
        <taxon>Spermatophyta</taxon>
        <taxon>Magnoliopsida</taxon>
        <taxon>Liliopsida</taxon>
        <taxon>Poales</taxon>
        <taxon>Poaceae</taxon>
        <taxon>BOP clade</taxon>
        <taxon>Pooideae</taxon>
        <taxon>Triticodae</taxon>
        <taxon>Triticeae</taxon>
        <taxon>Triticinae</taxon>
        <taxon>Triticum</taxon>
    </lineage>
</organism>
<reference evidence="2" key="2">
    <citation type="submission" date="2018-03" db="EMBL/GenBank/DDBJ databases">
        <title>The Triticum urartu genome reveals the dynamic nature of wheat genome evolution.</title>
        <authorList>
            <person name="Ling H."/>
            <person name="Ma B."/>
            <person name="Shi X."/>
            <person name="Liu H."/>
            <person name="Dong L."/>
            <person name="Sun H."/>
            <person name="Cao Y."/>
            <person name="Gao Q."/>
            <person name="Zheng S."/>
            <person name="Li Y."/>
            <person name="Yu Y."/>
            <person name="Du H."/>
            <person name="Qi M."/>
            <person name="Li Y."/>
            <person name="Yu H."/>
            <person name="Cui Y."/>
            <person name="Wang N."/>
            <person name="Chen C."/>
            <person name="Wu H."/>
            <person name="Zhao Y."/>
            <person name="Zhang J."/>
            <person name="Li Y."/>
            <person name="Zhou W."/>
            <person name="Zhang B."/>
            <person name="Hu W."/>
            <person name="Eijk M."/>
            <person name="Tang J."/>
            <person name="Witsenboer H."/>
            <person name="Zhao S."/>
            <person name="Li Z."/>
            <person name="Zhang A."/>
            <person name="Wang D."/>
            <person name="Liang C."/>
        </authorList>
    </citation>
    <scope>NUCLEOTIDE SEQUENCE [LARGE SCALE GENOMIC DNA]</scope>
    <source>
        <strain evidence="2">cv. G1812</strain>
    </source>
</reference>
<dbReference type="InterPro" id="IPR043502">
    <property type="entry name" value="DNA/RNA_pol_sf"/>
</dbReference>
<dbReference type="PANTHER" id="PTHR33116:SF86">
    <property type="entry name" value="REVERSE TRANSCRIPTASE DOMAIN-CONTAINING PROTEIN"/>
    <property type="match status" value="1"/>
</dbReference>
<name>A0A8R7QPB8_TRIUA</name>
<dbReference type="InterPro" id="IPR000477">
    <property type="entry name" value="RT_dom"/>
</dbReference>
<reference evidence="2" key="3">
    <citation type="submission" date="2022-06" db="UniProtKB">
        <authorList>
            <consortium name="EnsemblPlants"/>
        </authorList>
    </citation>
    <scope>IDENTIFICATION</scope>
</reference>
<dbReference type="Pfam" id="PF00078">
    <property type="entry name" value="RVT_1"/>
    <property type="match status" value="1"/>
</dbReference>
<evidence type="ECO:0000313" key="3">
    <source>
        <dbReference type="Proteomes" id="UP000015106"/>
    </source>
</evidence>
<dbReference type="PANTHER" id="PTHR33116">
    <property type="entry name" value="REVERSE TRANSCRIPTASE ZINC-BINDING DOMAIN-CONTAINING PROTEIN-RELATED-RELATED"/>
    <property type="match status" value="1"/>
</dbReference>
<dbReference type="Proteomes" id="UP000015106">
    <property type="component" value="Chromosome 6"/>
</dbReference>
<dbReference type="EnsemblPlants" id="TuG1812G0600000196.01.T01">
    <property type="protein sequence ID" value="TuG1812G0600000196.01.T01.cds354938"/>
    <property type="gene ID" value="TuG1812G0600000196.01"/>
</dbReference>
<dbReference type="SUPFAM" id="SSF56672">
    <property type="entry name" value="DNA/RNA polymerases"/>
    <property type="match status" value="1"/>
</dbReference>